<dbReference type="InterPro" id="IPR036465">
    <property type="entry name" value="vWFA_dom_sf"/>
</dbReference>
<feature type="region of interest" description="Disordered" evidence="1">
    <location>
        <begin position="408"/>
        <end position="430"/>
    </location>
</feature>
<keyword evidence="3" id="KW-1185">Reference proteome</keyword>
<gene>
    <name evidence="2" type="ORF">BBN63_32350</name>
</gene>
<feature type="region of interest" description="Disordered" evidence="1">
    <location>
        <begin position="1"/>
        <end position="37"/>
    </location>
</feature>
<feature type="region of interest" description="Disordered" evidence="1">
    <location>
        <begin position="308"/>
        <end position="364"/>
    </location>
</feature>
<sequence length="599" mass="63313">MSAHHHVQSPATTRDDDAGIARWDDDGAPPAQPRSSPHLWLRVGAELGDRLVALSGRQDLLVTCRPGTRSGAPAAFFPTLGEVEFDARLFAPLKPHEIHPRIVGDEERYPAAWGVFVHEAAHAAHSVWTQPSGADPRVVEAALLLEESRVEGAHLITRPTDRTYLRTSARTLVMPDIAHPTLQGIEHAAAVAALVLGRRDVGILDPGETRAVADLCEKVLGTNLLATLTRIWTAAHRCADHDATTMLAHAKEWCDALDIAAPALPVPENLTDLLSGAVGVVMDSTAATDAADLAAQAAATNAMAAQSKAQAQDRAQRAGQRRKAAATATSVFNTRGTTVTPDGTPAPRSNPVTGTRKPTAAEQSAAARLSRALRAAAYRERTEERTTSPTPPGRLNMRAALARDAQRAAGSVPTAEPFTHTRRRNSPTPPLRVGIAVDVSGSMRAACAPVASAAWIVARAAAQTDPDSLTATIAYDLHLTALTRPTHRAPERVTTFTANGGHHNLGNAIDALDHGLELSRPGAGRLLVIVTDARYSNDETTQAVTRVKQLTTAGCAVLQLTLTAESRHLPGTTLLHLPQPSSAPAAIATAATDAIRRTR</sequence>
<evidence type="ECO:0000256" key="1">
    <source>
        <dbReference type="SAM" id="MobiDB-lite"/>
    </source>
</evidence>
<name>A0A1U9R2R3_STRNV</name>
<dbReference type="AlphaFoldDB" id="A0A1U9R2R3"/>
<dbReference type="RefSeq" id="WP_078078853.1">
    <property type="nucleotide sequence ID" value="NZ_CP018047.1"/>
</dbReference>
<reference evidence="2 3" key="1">
    <citation type="submission" date="2016-11" db="EMBL/GenBank/DDBJ databases">
        <title>Complete genome sequence of Streptomyces niveus SCSIO 3406.</title>
        <authorList>
            <person name="Zhu Q."/>
            <person name="Cheng W."/>
            <person name="Song Y."/>
            <person name="Li Q."/>
            <person name="Ju J."/>
        </authorList>
    </citation>
    <scope>NUCLEOTIDE SEQUENCE [LARGE SCALE GENOMIC DNA]</scope>
    <source>
        <strain evidence="2 3">SCSIO 3406</strain>
    </source>
</reference>
<dbReference type="Proteomes" id="UP000189677">
    <property type="component" value="Chromosome"/>
</dbReference>
<dbReference type="SUPFAM" id="SSF53300">
    <property type="entry name" value="vWA-like"/>
    <property type="match status" value="1"/>
</dbReference>
<dbReference type="EMBL" id="CP018047">
    <property type="protein sequence ID" value="AQU70175.1"/>
    <property type="molecule type" value="Genomic_DNA"/>
</dbReference>
<feature type="compositionally biased region" description="Polar residues" evidence="1">
    <location>
        <begin position="329"/>
        <end position="341"/>
    </location>
</feature>
<protein>
    <recommendedName>
        <fullName evidence="4">VWA domain-containing protein</fullName>
    </recommendedName>
</protein>
<evidence type="ECO:0000313" key="3">
    <source>
        <dbReference type="Proteomes" id="UP000189677"/>
    </source>
</evidence>
<dbReference type="OrthoDB" id="4025922at2"/>
<organism evidence="2 3">
    <name type="scientific">Streptomyces niveus</name>
    <name type="common">Streptomyces spheroides</name>
    <dbReference type="NCBI Taxonomy" id="193462"/>
    <lineage>
        <taxon>Bacteria</taxon>
        <taxon>Bacillati</taxon>
        <taxon>Actinomycetota</taxon>
        <taxon>Actinomycetes</taxon>
        <taxon>Kitasatosporales</taxon>
        <taxon>Streptomycetaceae</taxon>
        <taxon>Streptomyces</taxon>
    </lineage>
</organism>
<feature type="compositionally biased region" description="Basic and acidic residues" evidence="1">
    <location>
        <begin position="13"/>
        <end position="25"/>
    </location>
</feature>
<evidence type="ECO:0008006" key="4">
    <source>
        <dbReference type="Google" id="ProtNLM"/>
    </source>
</evidence>
<evidence type="ECO:0000313" key="2">
    <source>
        <dbReference type="EMBL" id="AQU70175.1"/>
    </source>
</evidence>
<accession>A0A1U9R2R3</accession>
<proteinExistence type="predicted"/>
<dbReference type="KEGG" id="snw:BBN63_32350"/>
<dbReference type="Gene3D" id="3.40.50.410">
    <property type="entry name" value="von Willebrand factor, type A domain"/>
    <property type="match status" value="1"/>
</dbReference>